<feature type="transmembrane region" description="Helical" evidence="1">
    <location>
        <begin position="243"/>
        <end position="266"/>
    </location>
</feature>
<dbReference type="KEGG" id="epl:P4G45_12415"/>
<proteinExistence type="predicted"/>
<gene>
    <name evidence="2" type="ORF">P4G45_12415</name>
    <name evidence="3" type="ORF">P8936_12830</name>
</gene>
<evidence type="ECO:0000313" key="2">
    <source>
        <dbReference type="EMBL" id="XBH09283.1"/>
    </source>
</evidence>
<sequence length="317" mass="34644">MPTSPPQDGVVIAAGTVRGTQSFVHVLSQGWKHPSWTALEVLWRWVYGIPALLVLWYEATRILKTVPLDVTALKQMSILDAMGSAKTLTDAIVLLLPPVMQVLAWLGPVMVLVWVLVSAVGRTVVLRRVDSRLHARIGTLIVLQAVRVVALLASFAVWFACMQWAARVNIAGPIAVGNEPNLVGYFAMVIVGTLGLFSLWAIASWGLSVAPLLAMLRNAGVGKSFAAAFRLGPLKSKLMEINLVMGIVKIALIVLAMVLSACPLPFEAVATPEFMFWWWVGVSVIYCVASDFFHVARLVAYLELWRAYESHQGSSLR</sequence>
<name>A0AAU7CWE6_9BACT</name>
<dbReference type="RefSeq" id="WP_348266796.1">
    <property type="nucleotide sequence ID" value="NZ_CP121194.1"/>
</dbReference>
<dbReference type="EMBL" id="CP121195">
    <property type="protein sequence ID" value="XBH12571.1"/>
    <property type="molecule type" value="Genomic_DNA"/>
</dbReference>
<dbReference type="EMBL" id="CP121194">
    <property type="protein sequence ID" value="XBH09283.1"/>
    <property type="molecule type" value="Genomic_DNA"/>
</dbReference>
<organism evidence="2">
    <name type="scientific">Edaphobacter paludis</name>
    <dbReference type="NCBI Taxonomy" id="3035702"/>
    <lineage>
        <taxon>Bacteria</taxon>
        <taxon>Pseudomonadati</taxon>
        <taxon>Acidobacteriota</taxon>
        <taxon>Terriglobia</taxon>
        <taxon>Terriglobales</taxon>
        <taxon>Acidobacteriaceae</taxon>
        <taxon>Edaphobacter</taxon>
    </lineage>
</organism>
<keyword evidence="1" id="KW-0812">Transmembrane</keyword>
<feature type="transmembrane region" description="Helical" evidence="1">
    <location>
        <begin position="185"/>
        <end position="207"/>
    </location>
</feature>
<dbReference type="AlphaFoldDB" id="A0AAU7CWE6"/>
<feature type="transmembrane region" description="Helical" evidence="1">
    <location>
        <begin position="278"/>
        <end position="300"/>
    </location>
</feature>
<protein>
    <submittedName>
        <fullName evidence="2">Uncharacterized protein</fullName>
    </submittedName>
</protein>
<accession>A0AAU7D6T2</accession>
<accession>A0AAU7CWE6</accession>
<keyword evidence="1" id="KW-1133">Transmembrane helix</keyword>
<evidence type="ECO:0000313" key="3">
    <source>
        <dbReference type="EMBL" id="XBH12571.1"/>
    </source>
</evidence>
<feature type="transmembrane region" description="Helical" evidence="1">
    <location>
        <begin position="137"/>
        <end position="165"/>
    </location>
</feature>
<feature type="transmembrane region" description="Helical" evidence="1">
    <location>
        <begin position="102"/>
        <end position="125"/>
    </location>
</feature>
<keyword evidence="1" id="KW-0472">Membrane</keyword>
<reference evidence="2" key="1">
    <citation type="submission" date="2023-03" db="EMBL/GenBank/DDBJ databases">
        <title>Edaphobacter sp.</title>
        <authorList>
            <person name="Huber K.J."/>
            <person name="Papendorf J."/>
            <person name="Pilke C."/>
            <person name="Bunk B."/>
            <person name="Sproeer C."/>
            <person name="Pester M."/>
        </authorList>
    </citation>
    <scope>NUCLEOTIDE SEQUENCE</scope>
    <source>
        <strain evidence="2">DSM 109919</strain>
        <strain evidence="3">DSM 109920</strain>
    </source>
</reference>
<evidence type="ECO:0000256" key="1">
    <source>
        <dbReference type="SAM" id="Phobius"/>
    </source>
</evidence>